<dbReference type="GO" id="GO:0046677">
    <property type="term" value="P:response to antibiotic"/>
    <property type="evidence" value="ECO:0007669"/>
    <property type="project" value="InterPro"/>
</dbReference>
<evidence type="ECO:0000313" key="2">
    <source>
        <dbReference type="EMBL" id="GGR27836.1"/>
    </source>
</evidence>
<dbReference type="Proteomes" id="UP000603865">
    <property type="component" value="Unassembled WGS sequence"/>
</dbReference>
<dbReference type="EMBL" id="BMQL01000042">
    <property type="protein sequence ID" value="GGR27836.1"/>
    <property type="molecule type" value="Genomic_DNA"/>
</dbReference>
<keyword evidence="2" id="KW-0378">Hydrolase</keyword>
<dbReference type="GO" id="GO:0008800">
    <property type="term" value="F:beta-lactamase activity"/>
    <property type="evidence" value="ECO:0007669"/>
    <property type="project" value="InterPro"/>
</dbReference>
<dbReference type="SUPFAM" id="SSF56601">
    <property type="entry name" value="beta-lactamase/transpeptidase-like"/>
    <property type="match status" value="1"/>
</dbReference>
<keyword evidence="3" id="KW-1185">Reference proteome</keyword>
<dbReference type="RefSeq" id="WP_189092651.1">
    <property type="nucleotide sequence ID" value="NZ_BMQL01000042.1"/>
</dbReference>
<accession>A0A918CJS9</accession>
<sequence length="275" mass="30161">MTEELNTQLRARGYPGRAALVILDARSGELLHAENADEPMPAASTIKVPILVRALERCQHGELHLGERLTMRAEDRVTGAGVLQELEPGLTPTLQDLLTLMIVVSDNTATNMVIEHVGLSDLKHWLAAQMPSSRLVGKLQLPEHLRNAAQQRGERNATTAHEQAHLLARLYRGELLDAAHTQLALSILERQQYRDILARHAPRGDSGELLYPVLSKSGELSGVHHDVGLLLFPRPLSVALLSSGGSDPREHPGNHDVQLLAETLWPLLYRAGFGP</sequence>
<reference evidence="2" key="1">
    <citation type="journal article" date="2014" name="Int. J. Syst. Evol. Microbiol.">
        <title>Complete genome sequence of Corynebacterium casei LMG S-19264T (=DSM 44701T), isolated from a smear-ripened cheese.</title>
        <authorList>
            <consortium name="US DOE Joint Genome Institute (JGI-PGF)"/>
            <person name="Walter F."/>
            <person name="Albersmeier A."/>
            <person name="Kalinowski J."/>
            <person name="Ruckert C."/>
        </authorList>
    </citation>
    <scope>NUCLEOTIDE SEQUENCE</scope>
    <source>
        <strain evidence="2">JCM 31311</strain>
    </source>
</reference>
<gene>
    <name evidence="2" type="ORF">GCM10008957_43860</name>
</gene>
<dbReference type="Gene3D" id="3.40.710.10">
    <property type="entry name" value="DD-peptidase/beta-lactamase superfamily"/>
    <property type="match status" value="1"/>
</dbReference>
<proteinExistence type="predicted"/>
<dbReference type="GO" id="GO:0030655">
    <property type="term" value="P:beta-lactam antibiotic catabolic process"/>
    <property type="evidence" value="ECO:0007669"/>
    <property type="project" value="InterPro"/>
</dbReference>
<dbReference type="InterPro" id="IPR000871">
    <property type="entry name" value="Beta-lactam_class-A"/>
</dbReference>
<comment type="caution">
    <text evidence="2">The sequence shown here is derived from an EMBL/GenBank/DDBJ whole genome shotgun (WGS) entry which is preliminary data.</text>
</comment>
<feature type="domain" description="Beta-lactamase class A catalytic" evidence="1">
    <location>
        <begin position="22"/>
        <end position="239"/>
    </location>
</feature>
<evidence type="ECO:0000313" key="3">
    <source>
        <dbReference type="Proteomes" id="UP000603865"/>
    </source>
</evidence>
<dbReference type="Pfam" id="PF13354">
    <property type="entry name" value="Beta-lactamase2"/>
    <property type="match status" value="1"/>
</dbReference>
<dbReference type="InterPro" id="IPR045155">
    <property type="entry name" value="Beta-lactam_cat"/>
</dbReference>
<dbReference type="PANTHER" id="PTHR35333:SF4">
    <property type="entry name" value="SLR0121 PROTEIN"/>
    <property type="match status" value="1"/>
</dbReference>
<name>A0A918CJS9_9DEIO</name>
<dbReference type="PANTHER" id="PTHR35333">
    <property type="entry name" value="BETA-LACTAMASE"/>
    <property type="match status" value="1"/>
</dbReference>
<organism evidence="2 3">
    <name type="scientific">Deinococcus ruber</name>
    <dbReference type="NCBI Taxonomy" id="1848197"/>
    <lineage>
        <taxon>Bacteria</taxon>
        <taxon>Thermotogati</taxon>
        <taxon>Deinococcota</taxon>
        <taxon>Deinococci</taxon>
        <taxon>Deinococcales</taxon>
        <taxon>Deinococcaceae</taxon>
        <taxon>Deinococcus</taxon>
    </lineage>
</organism>
<evidence type="ECO:0000259" key="1">
    <source>
        <dbReference type="Pfam" id="PF13354"/>
    </source>
</evidence>
<reference evidence="2" key="2">
    <citation type="submission" date="2020-09" db="EMBL/GenBank/DDBJ databases">
        <authorList>
            <person name="Sun Q."/>
            <person name="Ohkuma M."/>
        </authorList>
    </citation>
    <scope>NUCLEOTIDE SEQUENCE</scope>
    <source>
        <strain evidence="2">JCM 31311</strain>
    </source>
</reference>
<dbReference type="InterPro" id="IPR012338">
    <property type="entry name" value="Beta-lactam/transpept-like"/>
</dbReference>
<dbReference type="AlphaFoldDB" id="A0A918CJS9"/>
<protein>
    <submittedName>
        <fullName evidence="2">Serine hydrolase</fullName>
    </submittedName>
</protein>